<evidence type="ECO:0000256" key="1">
    <source>
        <dbReference type="SAM" id="Phobius"/>
    </source>
</evidence>
<evidence type="ECO:0000313" key="2">
    <source>
        <dbReference type="EMBL" id="KAG2612598.1"/>
    </source>
</evidence>
<organism evidence="2 3">
    <name type="scientific">Panicum virgatum</name>
    <name type="common">Blackwell switchgrass</name>
    <dbReference type="NCBI Taxonomy" id="38727"/>
    <lineage>
        <taxon>Eukaryota</taxon>
        <taxon>Viridiplantae</taxon>
        <taxon>Streptophyta</taxon>
        <taxon>Embryophyta</taxon>
        <taxon>Tracheophyta</taxon>
        <taxon>Spermatophyta</taxon>
        <taxon>Magnoliopsida</taxon>
        <taxon>Liliopsida</taxon>
        <taxon>Poales</taxon>
        <taxon>Poaceae</taxon>
        <taxon>PACMAD clade</taxon>
        <taxon>Panicoideae</taxon>
        <taxon>Panicodae</taxon>
        <taxon>Paniceae</taxon>
        <taxon>Panicinae</taxon>
        <taxon>Panicum</taxon>
        <taxon>Panicum sect. Hiantes</taxon>
    </lineage>
</organism>
<keyword evidence="1" id="KW-1133">Transmembrane helix</keyword>
<dbReference type="EMBL" id="CM029043">
    <property type="protein sequence ID" value="KAG2612598.1"/>
    <property type="molecule type" value="Genomic_DNA"/>
</dbReference>
<reference evidence="2" key="1">
    <citation type="submission" date="2020-05" db="EMBL/GenBank/DDBJ databases">
        <title>WGS assembly of Panicum virgatum.</title>
        <authorList>
            <person name="Lovell J.T."/>
            <person name="Jenkins J."/>
            <person name="Shu S."/>
            <person name="Juenger T.E."/>
            <person name="Schmutz J."/>
        </authorList>
    </citation>
    <scope>NUCLEOTIDE SEQUENCE</scope>
    <source>
        <strain evidence="2">AP13</strain>
    </source>
</reference>
<evidence type="ECO:0000313" key="3">
    <source>
        <dbReference type="Proteomes" id="UP000823388"/>
    </source>
</evidence>
<dbReference type="Proteomes" id="UP000823388">
    <property type="component" value="Chromosome 4K"/>
</dbReference>
<keyword evidence="1" id="KW-0472">Membrane</keyword>
<sequence>MEFMTHSLVWLVMIMDKLLVLLVLVHILVVMLLLMILLLSPSGDCCLFANGSTRSPLRVALSRQVSKGALKTSHLNQHLHRVNPWEKLSTPFICVTKSWVPKSMLANPFGIQDLGLFVLLCAGMRTPVGEHGLDDSLSFT</sequence>
<accession>A0A8T0TS52</accession>
<keyword evidence="1" id="KW-0812">Transmembrane</keyword>
<name>A0A8T0TS52_PANVG</name>
<keyword evidence="3" id="KW-1185">Reference proteome</keyword>
<gene>
    <name evidence="2" type="ORF">PVAP13_4KG301010</name>
</gene>
<dbReference type="AlphaFoldDB" id="A0A8T0TS52"/>
<comment type="caution">
    <text evidence="2">The sequence shown here is derived from an EMBL/GenBank/DDBJ whole genome shotgun (WGS) entry which is preliminary data.</text>
</comment>
<feature type="transmembrane region" description="Helical" evidence="1">
    <location>
        <begin position="18"/>
        <end position="39"/>
    </location>
</feature>
<proteinExistence type="predicted"/>
<protein>
    <submittedName>
        <fullName evidence="2">Uncharacterized protein</fullName>
    </submittedName>
</protein>